<proteinExistence type="predicted"/>
<dbReference type="EMBL" id="JGEU01000029">
    <property type="protein sequence ID" value="EYB11593.1"/>
    <property type="molecule type" value="Genomic_DNA"/>
</dbReference>
<dbReference type="AlphaFoldDB" id="A0AB73AQW3"/>
<evidence type="ECO:0000313" key="3">
    <source>
        <dbReference type="Proteomes" id="UP000021175"/>
    </source>
</evidence>
<sequence length="189" mass="22299">MANFNLYIEQLDYNPIIDLIKENGEQHILKKREYFVRQHETSRYVAWVKSGVFHYTCIGDDGCEHIVGYSFENEFVCDYSSLVKRGQSLVNIIALTDCTIYVLPYKDLLEYYENDINAQRFGRLAAEALFEMIYKRLLDFYCDTPEQRYVKLMKRCPDLKSIVPLKNIASFLNVTPETVSHIRRKLLQK</sequence>
<reference evidence="2 3" key="1">
    <citation type="submission" date="2014-02" db="EMBL/GenBank/DDBJ databases">
        <authorList>
            <person name="Sears C."/>
            <person name="Carroll K."/>
            <person name="Sack B.R."/>
            <person name="Qadri F."/>
            <person name="Myers L.L."/>
            <person name="Chung G.-T."/>
            <person name="Escheverria P."/>
            <person name="Fraser C.M."/>
            <person name="Sadzewicz L."/>
            <person name="Shefchek K.A."/>
            <person name="Tallon L."/>
            <person name="Das S.P."/>
            <person name="Daugherty S."/>
            <person name="Mongodin E.F."/>
        </authorList>
    </citation>
    <scope>NUCLEOTIDE SEQUENCE [LARGE SCALE GENOMIC DNA]</scope>
    <source>
        <strain evidence="2 3">3783N1-6</strain>
    </source>
</reference>
<gene>
    <name evidence="2" type="ORF">M119_0246</name>
</gene>
<dbReference type="CDD" id="cd00038">
    <property type="entry name" value="CAP_ED"/>
    <property type="match status" value="1"/>
</dbReference>
<dbReference type="InterPro" id="IPR018490">
    <property type="entry name" value="cNMP-bd_dom_sf"/>
</dbReference>
<dbReference type="InterPro" id="IPR000595">
    <property type="entry name" value="cNMP-bd_dom"/>
</dbReference>
<dbReference type="Gene3D" id="2.60.120.10">
    <property type="entry name" value="Jelly Rolls"/>
    <property type="match status" value="1"/>
</dbReference>
<dbReference type="Proteomes" id="UP000021175">
    <property type="component" value="Unassembled WGS sequence"/>
</dbReference>
<evidence type="ECO:0000313" key="2">
    <source>
        <dbReference type="EMBL" id="EYB11593.1"/>
    </source>
</evidence>
<comment type="caution">
    <text evidence="2">The sequence shown here is derived from an EMBL/GenBank/DDBJ whole genome shotgun (WGS) entry which is preliminary data.</text>
</comment>
<accession>A0AB73AQW3</accession>
<organism evidence="2 3">
    <name type="scientific">Bacteroides fragilis str. 3783N1-6</name>
    <dbReference type="NCBI Taxonomy" id="1339310"/>
    <lineage>
        <taxon>Bacteria</taxon>
        <taxon>Pseudomonadati</taxon>
        <taxon>Bacteroidota</taxon>
        <taxon>Bacteroidia</taxon>
        <taxon>Bacteroidales</taxon>
        <taxon>Bacteroidaceae</taxon>
        <taxon>Bacteroides</taxon>
    </lineage>
</organism>
<dbReference type="Pfam" id="PF00027">
    <property type="entry name" value="cNMP_binding"/>
    <property type="match status" value="1"/>
</dbReference>
<name>A0AB73AQW3_BACFG</name>
<dbReference type="SUPFAM" id="SSF51206">
    <property type="entry name" value="cAMP-binding domain-like"/>
    <property type="match status" value="1"/>
</dbReference>
<evidence type="ECO:0000259" key="1">
    <source>
        <dbReference type="Pfam" id="PF00027"/>
    </source>
</evidence>
<feature type="domain" description="Cyclic nucleotide-binding" evidence="1">
    <location>
        <begin position="29"/>
        <end position="114"/>
    </location>
</feature>
<dbReference type="InterPro" id="IPR014710">
    <property type="entry name" value="RmlC-like_jellyroll"/>
</dbReference>
<protein>
    <submittedName>
        <fullName evidence="2">Cyclic nucleotide-binding domain protein</fullName>
    </submittedName>
</protein>
<dbReference type="RefSeq" id="WP_032580498.1">
    <property type="nucleotide sequence ID" value="NZ_JGEU01000029.1"/>
</dbReference>